<keyword evidence="4" id="KW-1185">Reference proteome</keyword>
<name>A0A4Y3R1Z2_STRCI</name>
<evidence type="ECO:0000313" key="3">
    <source>
        <dbReference type="EMBL" id="GEB50050.1"/>
    </source>
</evidence>
<evidence type="ECO:0000256" key="1">
    <source>
        <dbReference type="SAM" id="MobiDB-lite"/>
    </source>
</evidence>
<feature type="domain" description="AB hydrolase-1" evidence="2">
    <location>
        <begin position="24"/>
        <end position="249"/>
    </location>
</feature>
<dbReference type="EMBL" id="BJMM01000010">
    <property type="protein sequence ID" value="GEB50050.1"/>
    <property type="molecule type" value="Genomic_DNA"/>
</dbReference>
<dbReference type="PANTHER" id="PTHR43194:SF5">
    <property type="entry name" value="PIMELOYL-[ACYL-CARRIER PROTEIN] METHYL ESTER ESTERASE"/>
    <property type="match status" value="1"/>
</dbReference>
<sequence length="269" mass="28513">MNGGPAGQPPGALAHEDSGHGTPVVLLHGVGLDRRMWDRCRPALAARHRVRAVDLRGHGASPAAAPGLGLTELADDVLKVSERPAHLVGFSLGALVAAAVALREPSAVASLTLVSSVARRSARERESVLRRLHTAREDFTAAADAAVERWFAPRWRAEEPQLADSVRATLLGQDRASYLACYEVFARADAELWPRLGAVAAPTLAVTGSEDPGSTPLMTRRLADAVPGARYALIEGARHLLPLEAPEALTNEIIRHITEVERDGTAAAS</sequence>
<dbReference type="Proteomes" id="UP000319210">
    <property type="component" value="Unassembled WGS sequence"/>
</dbReference>
<dbReference type="GO" id="GO:0003824">
    <property type="term" value="F:catalytic activity"/>
    <property type="evidence" value="ECO:0007669"/>
    <property type="project" value="UniProtKB-ARBA"/>
</dbReference>
<proteinExistence type="predicted"/>
<gene>
    <name evidence="3" type="ORF">SCA03_26010</name>
</gene>
<feature type="region of interest" description="Disordered" evidence="1">
    <location>
        <begin position="1"/>
        <end position="20"/>
    </location>
</feature>
<dbReference type="Gene3D" id="3.40.50.1820">
    <property type="entry name" value="alpha/beta hydrolase"/>
    <property type="match status" value="1"/>
</dbReference>
<comment type="caution">
    <text evidence="3">The sequence shown here is derived from an EMBL/GenBank/DDBJ whole genome shotgun (WGS) entry which is preliminary data.</text>
</comment>
<dbReference type="AlphaFoldDB" id="A0A4Y3R1Z2"/>
<dbReference type="Pfam" id="PF12697">
    <property type="entry name" value="Abhydrolase_6"/>
    <property type="match status" value="1"/>
</dbReference>
<protein>
    <submittedName>
        <fullName evidence="3">3-oxoadipate enol-lactonase</fullName>
    </submittedName>
</protein>
<reference evidence="3 4" key="1">
    <citation type="submission" date="2019-06" db="EMBL/GenBank/DDBJ databases">
        <title>Whole genome shotgun sequence of Streptomyces cacaoi subsp. cacaoi NBRC 12748.</title>
        <authorList>
            <person name="Hosoyama A."/>
            <person name="Uohara A."/>
            <person name="Ohji S."/>
            <person name="Ichikawa N."/>
        </authorList>
    </citation>
    <scope>NUCLEOTIDE SEQUENCE [LARGE SCALE GENOMIC DNA]</scope>
    <source>
        <strain evidence="3 4">NBRC 12748</strain>
    </source>
</reference>
<dbReference type="InterPro" id="IPR000073">
    <property type="entry name" value="AB_hydrolase_1"/>
</dbReference>
<evidence type="ECO:0000313" key="4">
    <source>
        <dbReference type="Proteomes" id="UP000319210"/>
    </source>
</evidence>
<dbReference type="SUPFAM" id="SSF53474">
    <property type="entry name" value="alpha/beta-Hydrolases"/>
    <property type="match status" value="1"/>
</dbReference>
<dbReference type="InterPro" id="IPR029058">
    <property type="entry name" value="AB_hydrolase_fold"/>
</dbReference>
<accession>A0A4Y3R1Z2</accession>
<evidence type="ECO:0000259" key="2">
    <source>
        <dbReference type="Pfam" id="PF12697"/>
    </source>
</evidence>
<dbReference type="InterPro" id="IPR050228">
    <property type="entry name" value="Carboxylesterase_BioH"/>
</dbReference>
<dbReference type="PANTHER" id="PTHR43194">
    <property type="entry name" value="HYDROLASE ALPHA/BETA FOLD FAMILY"/>
    <property type="match status" value="1"/>
</dbReference>
<organism evidence="3 4">
    <name type="scientific">Streptomyces cacaoi</name>
    <dbReference type="NCBI Taxonomy" id="1898"/>
    <lineage>
        <taxon>Bacteria</taxon>
        <taxon>Bacillati</taxon>
        <taxon>Actinomycetota</taxon>
        <taxon>Actinomycetes</taxon>
        <taxon>Kitasatosporales</taxon>
        <taxon>Streptomycetaceae</taxon>
        <taxon>Streptomyces</taxon>
    </lineage>
</organism>
<dbReference type="RefSeq" id="WP_230988619.1">
    <property type="nucleotide sequence ID" value="NZ_BJMM01000010.1"/>
</dbReference>